<accession>A0ABW4L4K8</accession>
<proteinExistence type="predicted"/>
<protein>
    <recommendedName>
        <fullName evidence="4">DUF2267 domain-containing protein</fullName>
    </recommendedName>
</protein>
<evidence type="ECO:0000313" key="2">
    <source>
        <dbReference type="EMBL" id="MFD1717565.1"/>
    </source>
</evidence>
<dbReference type="Proteomes" id="UP001597277">
    <property type="component" value="Unassembled WGS sequence"/>
</dbReference>
<evidence type="ECO:0008006" key="4">
    <source>
        <dbReference type="Google" id="ProtNLM"/>
    </source>
</evidence>
<dbReference type="RefSeq" id="WP_388004114.1">
    <property type="nucleotide sequence ID" value="NZ_JBHUEE010000003.1"/>
</dbReference>
<evidence type="ECO:0000313" key="3">
    <source>
        <dbReference type="Proteomes" id="UP001597277"/>
    </source>
</evidence>
<name>A0ABW4L4K8_9MICO</name>
<reference evidence="3" key="1">
    <citation type="journal article" date="2019" name="Int. J. Syst. Evol. Microbiol.">
        <title>The Global Catalogue of Microorganisms (GCM) 10K type strain sequencing project: providing services to taxonomists for standard genome sequencing and annotation.</title>
        <authorList>
            <consortium name="The Broad Institute Genomics Platform"/>
            <consortium name="The Broad Institute Genome Sequencing Center for Infectious Disease"/>
            <person name="Wu L."/>
            <person name="Ma J."/>
        </authorList>
    </citation>
    <scope>NUCLEOTIDE SEQUENCE [LARGE SCALE GENOMIC DNA]</scope>
    <source>
        <strain evidence="3">JCM 17130</strain>
    </source>
</reference>
<evidence type="ECO:0000256" key="1">
    <source>
        <dbReference type="SAM" id="Phobius"/>
    </source>
</evidence>
<feature type="transmembrane region" description="Helical" evidence="1">
    <location>
        <begin position="217"/>
        <end position="235"/>
    </location>
</feature>
<comment type="caution">
    <text evidence="2">The sequence shown here is derived from an EMBL/GenBank/DDBJ whole genome shotgun (WGS) entry which is preliminary data.</text>
</comment>
<feature type="transmembrane region" description="Helical" evidence="1">
    <location>
        <begin position="184"/>
        <end position="205"/>
    </location>
</feature>
<feature type="transmembrane region" description="Helical" evidence="1">
    <location>
        <begin position="301"/>
        <end position="319"/>
    </location>
</feature>
<keyword evidence="1" id="KW-0472">Membrane</keyword>
<feature type="transmembrane region" description="Helical" evidence="1">
    <location>
        <begin position="256"/>
        <end position="281"/>
    </location>
</feature>
<gene>
    <name evidence="2" type="ORF">ACFSE6_06955</name>
</gene>
<sequence>MRLSLLAESELPLRILSDLAPRFEQEFAEKFDDGEWSIRVGKESIPLDTDGRVPIDSEAAALQRRWDSDLIVYVTDLPRFVDGEPLVADLSGECTVALISAPSQGLALRRRLHDTVVRAVSALAERNGDVFRARNRRRDVLQPTRRSMETDQGDQLFAITGARGYARLLIGIVRANRPWRLAPALSSASAAAAATGAFGIFYSSIWTMAAAASPARMLLVMLLAIAVMSAWLIGYNGLWERGRPRRESVLRNTGMLATVASAVTIMYALLYVAILVGAVAVIDPQYMSQQLQGESASIGNYLSLAWMSSSMGMVAGALGSSWDENSDVREAIFGRRGYQRRAQTSGWEVSDRLQDG</sequence>
<dbReference type="EMBL" id="JBHUEE010000003">
    <property type="protein sequence ID" value="MFD1717565.1"/>
    <property type="molecule type" value="Genomic_DNA"/>
</dbReference>
<organism evidence="2 3">
    <name type="scientific">Georgenia deserti</name>
    <dbReference type="NCBI Taxonomy" id="2093781"/>
    <lineage>
        <taxon>Bacteria</taxon>
        <taxon>Bacillati</taxon>
        <taxon>Actinomycetota</taxon>
        <taxon>Actinomycetes</taxon>
        <taxon>Micrococcales</taxon>
        <taxon>Bogoriellaceae</taxon>
        <taxon>Georgenia</taxon>
    </lineage>
</organism>
<keyword evidence="1" id="KW-0812">Transmembrane</keyword>
<keyword evidence="1" id="KW-1133">Transmembrane helix</keyword>
<keyword evidence="3" id="KW-1185">Reference proteome</keyword>